<evidence type="ECO:0000313" key="3">
    <source>
        <dbReference type="Proteomes" id="UP001396898"/>
    </source>
</evidence>
<keyword evidence="3" id="KW-1185">Reference proteome</keyword>
<organism evidence="2 3">
    <name type="scientific">Apiospora marii</name>
    <dbReference type="NCBI Taxonomy" id="335849"/>
    <lineage>
        <taxon>Eukaryota</taxon>
        <taxon>Fungi</taxon>
        <taxon>Dikarya</taxon>
        <taxon>Ascomycota</taxon>
        <taxon>Pezizomycotina</taxon>
        <taxon>Sordariomycetes</taxon>
        <taxon>Xylariomycetidae</taxon>
        <taxon>Amphisphaeriales</taxon>
        <taxon>Apiosporaceae</taxon>
        <taxon>Apiospora</taxon>
    </lineage>
</organism>
<protein>
    <submittedName>
        <fullName evidence="2">Uncharacterized protein</fullName>
    </submittedName>
</protein>
<gene>
    <name evidence="2" type="ORF">PG991_007541</name>
</gene>
<evidence type="ECO:0000256" key="1">
    <source>
        <dbReference type="SAM" id="Phobius"/>
    </source>
</evidence>
<comment type="caution">
    <text evidence="2">The sequence shown here is derived from an EMBL/GenBank/DDBJ whole genome shotgun (WGS) entry which is preliminary data.</text>
</comment>
<proteinExistence type="predicted"/>
<accession>A0ABR1RUW5</accession>
<keyword evidence="1" id="KW-0472">Membrane</keyword>
<dbReference type="EMBL" id="JAQQWI010000010">
    <property type="protein sequence ID" value="KAK8018351.1"/>
    <property type="molecule type" value="Genomic_DNA"/>
</dbReference>
<feature type="transmembrane region" description="Helical" evidence="1">
    <location>
        <begin position="93"/>
        <end position="112"/>
    </location>
</feature>
<feature type="transmembrane region" description="Helical" evidence="1">
    <location>
        <begin position="451"/>
        <end position="471"/>
    </location>
</feature>
<keyword evidence="1" id="KW-0812">Transmembrane</keyword>
<name>A0ABR1RUW5_9PEZI</name>
<sequence length="545" mass="59717">MASVTLLALDEYEWRGSSHGASWFSENQSTTAIIVQVTSSVFGALVVMSTTIAINLSTRRRLAKTGLKLETLRLANNLAVPRIGWTLTVPHRMATLGFFILSFVPAALWSGAFTPIATTRPLVSTIAVPSYNETWSLRHVWGDDANYTRITPQGEFTFVPHFRQGGVIIDHARNTITPDGGITTQPKLDRTGYTYTTRSFGVGSSVGLADGFQPTPKAYRYSEIGVHTTVECLYNYSSQYHLQREDKPANWSLNVYTANGSFPNHGTSAYAATALDDREACVMGTTSEPADEQGTYYAAFATLPDSTYGFLDKLQCQIFYETTLFDVAVNVTNHTIEVRPTQTLAGWEGRVPLARAATRRLNMMGQVFGATQWKSLLCDTFLTNVATLQSIQGGRTSRSDSTPYGVALTLESMVDSLLGALSAAQLVVLAESYNVTADLDAPAFRIGTSGYVLASFILNGVAGVFVFAEILRTRLWREAPDFNPMDFENVTSASLAGDSRGSRLLRESRLEEGKRCVRMRLVGEADQKADVGYLEQESKSMSQET</sequence>
<keyword evidence="1" id="KW-1133">Transmembrane helix</keyword>
<feature type="transmembrane region" description="Helical" evidence="1">
    <location>
        <begin position="33"/>
        <end position="54"/>
    </location>
</feature>
<dbReference type="Proteomes" id="UP001396898">
    <property type="component" value="Unassembled WGS sequence"/>
</dbReference>
<reference evidence="2 3" key="1">
    <citation type="submission" date="2023-01" db="EMBL/GenBank/DDBJ databases">
        <title>Analysis of 21 Apiospora genomes using comparative genomics revels a genus with tremendous synthesis potential of carbohydrate active enzymes and secondary metabolites.</title>
        <authorList>
            <person name="Sorensen T."/>
        </authorList>
    </citation>
    <scope>NUCLEOTIDE SEQUENCE [LARGE SCALE GENOMIC DNA]</scope>
    <source>
        <strain evidence="2 3">CBS 20057</strain>
    </source>
</reference>
<evidence type="ECO:0000313" key="2">
    <source>
        <dbReference type="EMBL" id="KAK8018351.1"/>
    </source>
</evidence>